<keyword evidence="5" id="KW-0732">Signal</keyword>
<evidence type="ECO:0000256" key="12">
    <source>
        <dbReference type="PROSITE-ProRule" id="PRU00043"/>
    </source>
</evidence>
<feature type="region of interest" description="Disordered" evidence="13">
    <location>
        <begin position="828"/>
        <end position="901"/>
    </location>
</feature>
<dbReference type="Pfam" id="PF00028">
    <property type="entry name" value="Cadherin"/>
    <property type="match status" value="5"/>
</dbReference>
<dbReference type="SUPFAM" id="SSF49313">
    <property type="entry name" value="Cadherin-like"/>
    <property type="match status" value="6"/>
</dbReference>
<feature type="domain" description="Cadherin" evidence="15">
    <location>
        <begin position="258"/>
        <end position="365"/>
    </location>
</feature>
<keyword evidence="7 12" id="KW-0106">Calcium</keyword>
<keyword evidence="10 14" id="KW-0472">Membrane</keyword>
<dbReference type="CDD" id="cd11304">
    <property type="entry name" value="Cadherin_repeat"/>
    <property type="match status" value="6"/>
</dbReference>
<feature type="domain" description="Cadherin" evidence="15">
    <location>
        <begin position="471"/>
        <end position="580"/>
    </location>
</feature>
<dbReference type="FunFam" id="2.60.40.60:FF:000006">
    <property type="entry name" value="Protocadherin alpha 2"/>
    <property type="match status" value="1"/>
</dbReference>
<dbReference type="FunFam" id="2.60.40.60:FF:000018">
    <property type="entry name" value="Protocadherin gamma c3"/>
    <property type="match status" value="1"/>
</dbReference>
<dbReference type="PANTHER" id="PTHR24028">
    <property type="entry name" value="CADHERIN-87A"/>
    <property type="match status" value="1"/>
</dbReference>
<dbReference type="Ensembl" id="ENSOTST00005012016.2">
    <property type="protein sequence ID" value="ENSOTSP00005010898.2"/>
    <property type="gene ID" value="ENSOTSG00005005495.2"/>
</dbReference>
<name>A0A8C8CHR6_ONCTS</name>
<dbReference type="Pfam" id="PF15974">
    <property type="entry name" value="Cadherin_tail"/>
    <property type="match status" value="1"/>
</dbReference>
<dbReference type="PANTHER" id="PTHR24028:SF236">
    <property type="entry name" value="PROTOCADHERIN GAMMA-C3"/>
    <property type="match status" value="1"/>
</dbReference>
<dbReference type="Gene3D" id="2.60.40.60">
    <property type="entry name" value="Cadherins"/>
    <property type="match status" value="6"/>
</dbReference>
<keyword evidence="11" id="KW-0325">Glycoprotein</keyword>
<dbReference type="GO" id="GO:0007156">
    <property type="term" value="P:homophilic cell adhesion via plasma membrane adhesion molecules"/>
    <property type="evidence" value="ECO:0007669"/>
    <property type="project" value="InterPro"/>
</dbReference>
<feature type="domain" description="Cadherin" evidence="15">
    <location>
        <begin position="42"/>
        <end position="148"/>
    </location>
</feature>
<keyword evidence="8" id="KW-0130">Cell adhesion</keyword>
<dbReference type="FunFam" id="2.60.40.60:FF:000004">
    <property type="entry name" value="Protocadherin 1 gamma 2"/>
    <property type="match status" value="1"/>
</dbReference>
<evidence type="ECO:0000313" key="16">
    <source>
        <dbReference type="Ensembl" id="ENSOTSP00005010898.2"/>
    </source>
</evidence>
<evidence type="ECO:0000259" key="15">
    <source>
        <dbReference type="PROSITE" id="PS50268"/>
    </source>
</evidence>
<keyword evidence="9 14" id="KW-1133">Transmembrane helix</keyword>
<dbReference type="GeneTree" id="ENSGT00940000164983"/>
<dbReference type="InterPro" id="IPR015919">
    <property type="entry name" value="Cadherin-like_sf"/>
</dbReference>
<gene>
    <name evidence="16" type="primary">LOC112243017</name>
</gene>
<dbReference type="PROSITE" id="PS50268">
    <property type="entry name" value="CADHERIN_2"/>
    <property type="match status" value="6"/>
</dbReference>
<evidence type="ECO:0000256" key="2">
    <source>
        <dbReference type="ARBA" id="ARBA00004251"/>
    </source>
</evidence>
<reference evidence="16" key="2">
    <citation type="submission" date="2025-09" db="UniProtKB">
        <authorList>
            <consortium name="Ensembl"/>
        </authorList>
    </citation>
    <scope>IDENTIFICATION</scope>
</reference>
<accession>A0A8C8CHR6</accession>
<dbReference type="InterPro" id="IPR013164">
    <property type="entry name" value="Cadherin_N"/>
</dbReference>
<feature type="region of interest" description="Disordered" evidence="13">
    <location>
        <begin position="972"/>
        <end position="1015"/>
    </location>
</feature>
<evidence type="ECO:0000256" key="13">
    <source>
        <dbReference type="SAM" id="MobiDB-lite"/>
    </source>
</evidence>
<dbReference type="AlphaFoldDB" id="A0A8C8CHR6"/>
<evidence type="ECO:0000256" key="1">
    <source>
        <dbReference type="ARBA" id="ARBA00003436"/>
    </source>
</evidence>
<evidence type="ECO:0000256" key="4">
    <source>
        <dbReference type="ARBA" id="ARBA00022692"/>
    </source>
</evidence>
<evidence type="ECO:0000256" key="14">
    <source>
        <dbReference type="SAM" id="Phobius"/>
    </source>
</evidence>
<evidence type="ECO:0000256" key="7">
    <source>
        <dbReference type="ARBA" id="ARBA00022837"/>
    </source>
</evidence>
<feature type="compositionally biased region" description="Polar residues" evidence="13">
    <location>
        <begin position="828"/>
        <end position="847"/>
    </location>
</feature>
<dbReference type="FunFam" id="2.60.40.60:FF:000001">
    <property type="entry name" value="Protocadherin alpha 2"/>
    <property type="match status" value="1"/>
</dbReference>
<dbReference type="GO" id="GO:0005886">
    <property type="term" value="C:plasma membrane"/>
    <property type="evidence" value="ECO:0007669"/>
    <property type="project" value="UniProtKB-SubCell"/>
</dbReference>
<feature type="domain" description="Cadherin" evidence="15">
    <location>
        <begin position="595"/>
        <end position="690"/>
    </location>
</feature>
<feature type="domain" description="Cadherin" evidence="15">
    <location>
        <begin position="374"/>
        <end position="470"/>
    </location>
</feature>
<dbReference type="Proteomes" id="UP000694402">
    <property type="component" value="Unassembled WGS sequence"/>
</dbReference>
<feature type="compositionally biased region" description="Polar residues" evidence="13">
    <location>
        <begin position="861"/>
        <end position="890"/>
    </location>
</feature>
<dbReference type="Pfam" id="PF08266">
    <property type="entry name" value="Cadherin_2"/>
    <property type="match status" value="1"/>
</dbReference>
<dbReference type="GO" id="GO:0009653">
    <property type="term" value="P:anatomical structure morphogenesis"/>
    <property type="evidence" value="ECO:0007669"/>
    <property type="project" value="UniProtKB-ARBA"/>
</dbReference>
<feature type="domain" description="Cadherin" evidence="15">
    <location>
        <begin position="149"/>
        <end position="257"/>
    </location>
</feature>
<keyword evidence="3" id="KW-1003">Cell membrane</keyword>
<dbReference type="InterPro" id="IPR031904">
    <property type="entry name" value="Cadherin_CBD"/>
</dbReference>
<evidence type="ECO:0000256" key="6">
    <source>
        <dbReference type="ARBA" id="ARBA00022737"/>
    </source>
</evidence>
<evidence type="ECO:0000256" key="10">
    <source>
        <dbReference type="ARBA" id="ARBA00023136"/>
    </source>
</evidence>
<feature type="transmembrane region" description="Helical" evidence="14">
    <location>
        <begin position="706"/>
        <end position="730"/>
    </location>
</feature>
<dbReference type="InterPro" id="IPR020894">
    <property type="entry name" value="Cadherin_CS"/>
</dbReference>
<proteinExistence type="predicted"/>
<dbReference type="FunFam" id="2.60.40.60:FF:000002">
    <property type="entry name" value="Protocadherin alpha 2"/>
    <property type="match status" value="1"/>
</dbReference>
<dbReference type="SMART" id="SM00112">
    <property type="entry name" value="CA"/>
    <property type="match status" value="6"/>
</dbReference>
<keyword evidence="6" id="KW-0677">Repeat</keyword>
<evidence type="ECO:0000256" key="8">
    <source>
        <dbReference type="ARBA" id="ARBA00022889"/>
    </source>
</evidence>
<dbReference type="InterPro" id="IPR002126">
    <property type="entry name" value="Cadherin-like_dom"/>
</dbReference>
<reference evidence="16" key="1">
    <citation type="submission" date="2025-08" db="UniProtKB">
        <authorList>
            <consortium name="Ensembl"/>
        </authorList>
    </citation>
    <scope>IDENTIFICATION</scope>
</reference>
<dbReference type="PROSITE" id="PS00232">
    <property type="entry name" value="CADHERIN_1"/>
    <property type="match status" value="3"/>
</dbReference>
<dbReference type="InterPro" id="IPR032455">
    <property type="entry name" value="Cadherin_C"/>
</dbReference>
<evidence type="ECO:0000256" key="3">
    <source>
        <dbReference type="ARBA" id="ARBA00022475"/>
    </source>
</evidence>
<evidence type="ECO:0000256" key="11">
    <source>
        <dbReference type="ARBA" id="ARBA00023180"/>
    </source>
</evidence>
<protein>
    <recommendedName>
        <fullName evidence="15">Cadherin domain-containing protein</fullName>
    </recommendedName>
</protein>
<organism evidence="16 17">
    <name type="scientific">Oncorhynchus tshawytscha</name>
    <name type="common">Chinook salmon</name>
    <name type="synonym">Salmo tshawytscha</name>
    <dbReference type="NCBI Taxonomy" id="74940"/>
    <lineage>
        <taxon>Eukaryota</taxon>
        <taxon>Metazoa</taxon>
        <taxon>Chordata</taxon>
        <taxon>Craniata</taxon>
        <taxon>Vertebrata</taxon>
        <taxon>Euteleostomi</taxon>
        <taxon>Actinopterygii</taxon>
        <taxon>Neopterygii</taxon>
        <taxon>Teleostei</taxon>
        <taxon>Protacanthopterygii</taxon>
        <taxon>Salmoniformes</taxon>
        <taxon>Salmonidae</taxon>
        <taxon>Salmoninae</taxon>
        <taxon>Oncorhynchus</taxon>
    </lineage>
</organism>
<evidence type="ECO:0000313" key="17">
    <source>
        <dbReference type="Proteomes" id="UP000694402"/>
    </source>
</evidence>
<dbReference type="FunFam" id="2.60.40.60:FF:000003">
    <property type="entry name" value="Protocadherin alpha 2"/>
    <property type="match status" value="1"/>
</dbReference>
<keyword evidence="17" id="KW-1185">Reference proteome</keyword>
<evidence type="ECO:0000256" key="9">
    <source>
        <dbReference type="ARBA" id="ARBA00022989"/>
    </source>
</evidence>
<dbReference type="PRINTS" id="PR00205">
    <property type="entry name" value="CADHERIN"/>
</dbReference>
<comment type="subcellular location">
    <subcellularLocation>
        <location evidence="2">Cell membrane</location>
        <topology evidence="2">Single-pass type I membrane protein</topology>
    </subcellularLocation>
</comment>
<evidence type="ECO:0000256" key="5">
    <source>
        <dbReference type="ARBA" id="ARBA00022729"/>
    </source>
</evidence>
<dbReference type="InterPro" id="IPR050174">
    <property type="entry name" value="Protocadherin/Cadherin-CA"/>
</dbReference>
<dbReference type="Pfam" id="PF16492">
    <property type="entry name" value="Cadherin_C_2"/>
    <property type="match status" value="1"/>
</dbReference>
<keyword evidence="4 14" id="KW-0812">Transmembrane</keyword>
<comment type="function">
    <text evidence="1">Potential calcium-dependent cell-adhesion protein. May be involved in the establishment and maintenance of specific neuronal connections in the brain.</text>
</comment>
<sequence>MYCNPRTSFASEIISSLEMGILGMKILRKRAFWLFFLLWNTIQAQIRYTIPEELKEGAVVGNIAEDLGLKASEIFVRKLRIASEAGKQYFSVDLRRGELLVNERIDRESLCGQSASCLLPLQVVIEEPLQLYRVEVEVQDINDNGPIFLSTERVLNVAESTTTGARFLLTSAKDPDVGSNSLSSYKLNKNDFFSLNVKTNRDGTKIPELLLQKALDREKQAVHHLVLTAIDGGNPVRSGTTEVTVQVLDNNDNAPIFEKSLYECSLLENSPKSTVVIIVKAGDTDEGANGAMQYTFAEQTPDFIHEMFSIDSESGQITLTGNLDYEESHTYEFNIRATDKGIPAMEGHCSIRVEILDVNDNAPEIVLTSLPNPVKEDASLGTVVALIGAKDLDSVENGKVSLSLIGEHPFKLKPSYADNYAILTDSELDRELFSEYKLKIVASDSGSPPLTSKKEVIVRVLDVNDNPPVFSQPSYTVYVRENNAAGSIMCSVSASDPDIGENAKITYSILDSKVQDVSVSSYIYINSDNGSIYSMHSFDYEKLKVFQIQVQAKDHGSPSLSSNVTVHVFILDQNDNAPAVIYPSVVMGSVSHQKMPRSAKAGHLTTKISAVDADSGHNAWISYRLVEATDSSLFSVNLYTGEVRTKRAVSEQDDSSQRLLIEIQDNGEPVQSATITVNIVLEDELHEPISDFRQKTAEPSKRNSKITFYLIISLASVSVLSLLTFLILVVKCVRNSRSSSSCCIRRADSDGYKNPNRNLQLQLNTDGPIKYVEVLGGDMLSQSQSFRSCLSPVSEFSDFTLVKPSSTTDFQDMINVLDASLPDSAWTFESQQQKPPNNDWRFTQQGQRPGPSGQYRLVPHYSTQRSNNTGTTDRQNNGTYRYSTSTQQRWTPYGKARAGPHPEGAGGAIVGTGPWPNPPTEAEQLQALMAAANEVSEATATLGPRYNAQFPMQHVPDYRQNVYIPGSTATLTANPQQMMPQPALQGPPQAMPQVDVPNAAQTPASKKKSTKKDKK</sequence>
<feature type="compositionally biased region" description="Basic residues" evidence="13">
    <location>
        <begin position="1005"/>
        <end position="1015"/>
    </location>
</feature>
<dbReference type="GO" id="GO:0005509">
    <property type="term" value="F:calcium ion binding"/>
    <property type="evidence" value="ECO:0007669"/>
    <property type="project" value="UniProtKB-UniRule"/>
</dbReference>